<gene>
    <name evidence="8" type="ORF">M408DRAFT_331184</name>
</gene>
<reference evidence="9" key="2">
    <citation type="submission" date="2015-01" db="EMBL/GenBank/DDBJ databases">
        <title>Evolutionary Origins and Diversification of the Mycorrhizal Mutualists.</title>
        <authorList>
            <consortium name="DOE Joint Genome Institute"/>
            <consortium name="Mycorrhizal Genomics Consortium"/>
            <person name="Kohler A."/>
            <person name="Kuo A."/>
            <person name="Nagy L.G."/>
            <person name="Floudas D."/>
            <person name="Copeland A."/>
            <person name="Barry K.W."/>
            <person name="Cichocki N."/>
            <person name="Veneault-Fourrey C."/>
            <person name="LaButti K."/>
            <person name="Lindquist E.A."/>
            <person name="Lipzen A."/>
            <person name="Lundell T."/>
            <person name="Morin E."/>
            <person name="Murat C."/>
            <person name="Riley R."/>
            <person name="Ohm R."/>
            <person name="Sun H."/>
            <person name="Tunlid A."/>
            <person name="Henrissat B."/>
            <person name="Grigoriev I.V."/>
            <person name="Hibbett D.S."/>
            <person name="Martin F."/>
        </authorList>
    </citation>
    <scope>NUCLEOTIDE SEQUENCE [LARGE SCALE GENOMIC DNA]</scope>
    <source>
        <strain evidence="9">MAFF 305830</strain>
    </source>
</reference>
<evidence type="ECO:0000256" key="5">
    <source>
        <dbReference type="SAM" id="MobiDB-lite"/>
    </source>
</evidence>
<organism evidence="8 9">
    <name type="scientific">Serendipita vermifera MAFF 305830</name>
    <dbReference type="NCBI Taxonomy" id="933852"/>
    <lineage>
        <taxon>Eukaryota</taxon>
        <taxon>Fungi</taxon>
        <taxon>Dikarya</taxon>
        <taxon>Basidiomycota</taxon>
        <taxon>Agaricomycotina</taxon>
        <taxon>Agaricomycetes</taxon>
        <taxon>Sebacinales</taxon>
        <taxon>Serendipitaceae</taxon>
        <taxon>Serendipita</taxon>
    </lineage>
</organism>
<dbReference type="Pfam" id="PF02891">
    <property type="entry name" value="zf-MIZ"/>
    <property type="match status" value="1"/>
</dbReference>
<sequence length="690" mass="77038">MNPDISIEDKLLEMERFDFVPLKEGDTWNLVSRHWMEKWRRFCHTLCLDDSAVGPVDNSDLVNEEGTLLPKLVEFVNYELIHKGAWDLLVQWYGRPMHSLPRKVITAGRKQRVEVYPLRIFVFQMSGTSSSEHTITRVLHAATSVMEVSKAVTVSQLINRVVQISGISGENLCYWRLCSVILKRLLLGSTLLPADRMDMSNLEPFGSEADSDRLLGDGVVQEGDAIVYEAEPGPRILTSEGARTSLQVSSIYFLRSMQVNSQPKRRIMNLEVVISIPPVAIPTVSPTIDLTLGDSEEDTETILSSSLDSDIDNEPVIFSASERKRGLVDVIQNNKSSFIAIAQGLDLLLERAKSDGTTLLEYFNLPQTGGRFEKYITGKTERSFVVPLAPGTTKEIPWQPREKTVSLIKTPLVDKDIQVGGFKLSLKDPLSMTRIEYPCRGKTCVHMGCFDAKSWLEVKTWKSIRPCPHCNCKISSSDMIIDGYVAEILENLPVNVNHVIVEPNGEWHTEDGKFGSAKWQGDIQCEGNQRKKSSPFTSAVDELLRNIASPIPTPPSASPYREVIDLTLDDSDEDTRPPRRGLPTVSTMKGVKPNRYPGITPPTGSFLAFMEMLRGGPASHAQPSMTPHRSEIDLTLDDSDKEDIKPPLRRVPTNVTSVPPQVPRLFQRKATDFASAMSQLEQRLAALLEE</sequence>
<protein>
    <recommendedName>
        <fullName evidence="10">SP-RING-type domain-containing protein</fullName>
    </recommendedName>
</protein>
<dbReference type="PROSITE" id="PS51283">
    <property type="entry name" value="DUSP"/>
    <property type="match status" value="1"/>
</dbReference>
<evidence type="ECO:0000256" key="2">
    <source>
        <dbReference type="ARBA" id="ARBA00022771"/>
    </source>
</evidence>
<dbReference type="OrthoDB" id="28127at2759"/>
<evidence type="ECO:0000256" key="3">
    <source>
        <dbReference type="ARBA" id="ARBA00022833"/>
    </source>
</evidence>
<dbReference type="HOGENOM" id="CLU_399098_0_0_1"/>
<keyword evidence="3" id="KW-0862">Zinc</keyword>
<dbReference type="GO" id="GO:0000785">
    <property type="term" value="C:chromatin"/>
    <property type="evidence" value="ECO:0007669"/>
    <property type="project" value="TreeGrafter"/>
</dbReference>
<dbReference type="CDD" id="cd16650">
    <property type="entry name" value="SP-RING_PIAS-like"/>
    <property type="match status" value="1"/>
</dbReference>
<evidence type="ECO:0000313" key="9">
    <source>
        <dbReference type="Proteomes" id="UP000054097"/>
    </source>
</evidence>
<dbReference type="SUPFAM" id="SSF143791">
    <property type="entry name" value="DUSP-like"/>
    <property type="match status" value="1"/>
</dbReference>
<dbReference type="Gene3D" id="3.30.40.10">
    <property type="entry name" value="Zinc/RING finger domain, C3HC4 (zinc finger)"/>
    <property type="match status" value="1"/>
</dbReference>
<dbReference type="InterPro" id="IPR004181">
    <property type="entry name" value="Znf_MIZ"/>
</dbReference>
<dbReference type="GO" id="GO:0016925">
    <property type="term" value="P:protein sumoylation"/>
    <property type="evidence" value="ECO:0007669"/>
    <property type="project" value="TreeGrafter"/>
</dbReference>
<feature type="region of interest" description="Disordered" evidence="5">
    <location>
        <begin position="570"/>
        <end position="598"/>
    </location>
</feature>
<evidence type="ECO:0008006" key="10">
    <source>
        <dbReference type="Google" id="ProtNLM"/>
    </source>
</evidence>
<dbReference type="GO" id="GO:0061665">
    <property type="term" value="F:SUMO ligase activity"/>
    <property type="evidence" value="ECO:0007669"/>
    <property type="project" value="TreeGrafter"/>
</dbReference>
<dbReference type="InterPro" id="IPR013083">
    <property type="entry name" value="Znf_RING/FYVE/PHD"/>
</dbReference>
<dbReference type="InterPro" id="IPR006615">
    <property type="entry name" value="Pept_C19_DUSP"/>
</dbReference>
<dbReference type="PANTHER" id="PTHR10782">
    <property type="entry name" value="ZINC FINGER MIZ DOMAIN-CONTAINING PROTEIN"/>
    <property type="match status" value="1"/>
</dbReference>
<dbReference type="PROSITE" id="PS51044">
    <property type="entry name" value="ZF_SP_RING"/>
    <property type="match status" value="1"/>
</dbReference>
<dbReference type="InterPro" id="IPR035927">
    <property type="entry name" value="DUSP-like_sf"/>
</dbReference>
<evidence type="ECO:0000259" key="6">
    <source>
        <dbReference type="PROSITE" id="PS51044"/>
    </source>
</evidence>
<dbReference type="PANTHER" id="PTHR10782:SF4">
    <property type="entry name" value="TONALLI, ISOFORM E"/>
    <property type="match status" value="1"/>
</dbReference>
<dbReference type="STRING" id="933852.A0A0C2WG81"/>
<dbReference type="Gene3D" id="3.30.2230.10">
    <property type="entry name" value="DUSP-like"/>
    <property type="match status" value="1"/>
</dbReference>
<dbReference type="Proteomes" id="UP000054097">
    <property type="component" value="Unassembled WGS sequence"/>
</dbReference>
<feature type="domain" description="DUSP" evidence="7">
    <location>
        <begin position="1"/>
        <end position="105"/>
    </location>
</feature>
<dbReference type="GO" id="GO:0004843">
    <property type="term" value="F:cysteine-type deubiquitinase activity"/>
    <property type="evidence" value="ECO:0007669"/>
    <property type="project" value="InterPro"/>
</dbReference>
<keyword evidence="1" id="KW-0479">Metal-binding</keyword>
<feature type="domain" description="SP-RING-type" evidence="6">
    <location>
        <begin position="413"/>
        <end position="494"/>
    </location>
</feature>
<dbReference type="Pfam" id="PF06337">
    <property type="entry name" value="DUSP"/>
    <property type="match status" value="1"/>
</dbReference>
<name>A0A0C2WG81_SERVB</name>
<proteinExistence type="predicted"/>
<evidence type="ECO:0000313" key="8">
    <source>
        <dbReference type="EMBL" id="KIM25428.1"/>
    </source>
</evidence>
<keyword evidence="9" id="KW-1185">Reference proteome</keyword>
<evidence type="ECO:0000256" key="1">
    <source>
        <dbReference type="ARBA" id="ARBA00022723"/>
    </source>
</evidence>
<dbReference type="GO" id="GO:0008270">
    <property type="term" value="F:zinc ion binding"/>
    <property type="evidence" value="ECO:0007669"/>
    <property type="project" value="UniProtKB-KW"/>
</dbReference>
<dbReference type="AlphaFoldDB" id="A0A0C2WG81"/>
<evidence type="ECO:0000256" key="4">
    <source>
        <dbReference type="PROSITE-ProRule" id="PRU00452"/>
    </source>
</evidence>
<reference evidence="8 9" key="1">
    <citation type="submission" date="2014-04" db="EMBL/GenBank/DDBJ databases">
        <authorList>
            <consortium name="DOE Joint Genome Institute"/>
            <person name="Kuo A."/>
            <person name="Zuccaro A."/>
            <person name="Kohler A."/>
            <person name="Nagy L.G."/>
            <person name="Floudas D."/>
            <person name="Copeland A."/>
            <person name="Barry K.W."/>
            <person name="Cichocki N."/>
            <person name="Veneault-Fourrey C."/>
            <person name="LaButti K."/>
            <person name="Lindquist E.A."/>
            <person name="Lipzen A."/>
            <person name="Lundell T."/>
            <person name="Morin E."/>
            <person name="Murat C."/>
            <person name="Sun H."/>
            <person name="Tunlid A."/>
            <person name="Henrissat B."/>
            <person name="Grigoriev I.V."/>
            <person name="Hibbett D.S."/>
            <person name="Martin F."/>
            <person name="Nordberg H.P."/>
            <person name="Cantor M.N."/>
            <person name="Hua S.X."/>
        </authorList>
    </citation>
    <scope>NUCLEOTIDE SEQUENCE [LARGE SCALE GENOMIC DNA]</scope>
    <source>
        <strain evidence="8 9">MAFF 305830</strain>
    </source>
</reference>
<dbReference type="SMART" id="SM00695">
    <property type="entry name" value="DUSP"/>
    <property type="match status" value="1"/>
</dbReference>
<evidence type="ECO:0000259" key="7">
    <source>
        <dbReference type="PROSITE" id="PS51283"/>
    </source>
</evidence>
<dbReference type="EMBL" id="KN824314">
    <property type="protein sequence ID" value="KIM25428.1"/>
    <property type="molecule type" value="Genomic_DNA"/>
</dbReference>
<accession>A0A0C2WG81</accession>
<keyword evidence="2 4" id="KW-0863">Zinc-finger</keyword>